<feature type="region of interest" description="Disordered" evidence="1">
    <location>
        <begin position="693"/>
        <end position="770"/>
    </location>
</feature>
<feature type="region of interest" description="Disordered" evidence="1">
    <location>
        <begin position="516"/>
        <end position="537"/>
    </location>
</feature>
<dbReference type="EMBL" id="LAZR01000126">
    <property type="protein sequence ID" value="KKN88653.1"/>
    <property type="molecule type" value="Genomic_DNA"/>
</dbReference>
<dbReference type="Pfam" id="PF16510">
    <property type="entry name" value="P22_portal"/>
    <property type="match status" value="1"/>
</dbReference>
<organism evidence="2">
    <name type="scientific">marine sediment metagenome</name>
    <dbReference type="NCBI Taxonomy" id="412755"/>
    <lineage>
        <taxon>unclassified sequences</taxon>
        <taxon>metagenomes</taxon>
        <taxon>ecological metagenomes</taxon>
    </lineage>
</organism>
<gene>
    <name evidence="2" type="ORF">LCGC14_0245440</name>
</gene>
<dbReference type="InterPro" id="IPR032427">
    <property type="entry name" value="P22_portal"/>
</dbReference>
<protein>
    <recommendedName>
        <fullName evidence="3">Portal protein</fullName>
    </recommendedName>
</protein>
<name>A0A0F9XAG4_9ZZZZ</name>
<feature type="compositionally biased region" description="Polar residues" evidence="1">
    <location>
        <begin position="719"/>
        <end position="735"/>
    </location>
</feature>
<evidence type="ECO:0000313" key="2">
    <source>
        <dbReference type="EMBL" id="KKN88653.1"/>
    </source>
</evidence>
<comment type="caution">
    <text evidence="2">The sequence shown here is derived from an EMBL/GenBank/DDBJ whole genome shotgun (WGS) entry which is preliminary data.</text>
</comment>
<evidence type="ECO:0008006" key="3">
    <source>
        <dbReference type="Google" id="ProtNLM"/>
    </source>
</evidence>
<evidence type="ECO:0000256" key="1">
    <source>
        <dbReference type="SAM" id="MobiDB-lite"/>
    </source>
</evidence>
<feature type="compositionally biased region" description="Basic and acidic residues" evidence="1">
    <location>
        <begin position="736"/>
        <end position="756"/>
    </location>
</feature>
<accession>A0A0F9XAG4</accession>
<reference evidence="2" key="1">
    <citation type="journal article" date="2015" name="Nature">
        <title>Complex archaea that bridge the gap between prokaryotes and eukaryotes.</title>
        <authorList>
            <person name="Spang A."/>
            <person name="Saw J.H."/>
            <person name="Jorgensen S.L."/>
            <person name="Zaremba-Niedzwiedzka K."/>
            <person name="Martijn J."/>
            <person name="Lind A.E."/>
            <person name="van Eijk R."/>
            <person name="Schleper C."/>
            <person name="Guy L."/>
            <person name="Ettema T.J."/>
        </authorList>
    </citation>
    <scope>NUCLEOTIDE SEQUENCE</scope>
</reference>
<feature type="region of interest" description="Disordered" evidence="1">
    <location>
        <begin position="654"/>
        <end position="678"/>
    </location>
</feature>
<sequence>MTVTRPKQRIPASQKTKDWQKENGDYWSSVCSRGIDTDKSSFLYKVASGRLEASDYMYVVNPQNTRRKELQGYPAKVRNMDIISPILMVMLGEKGKRYINSQVIAQNSDIQSKKKEYEAEEVLNVLKMDYRNEAQLEGIDVGQPLDEKGNPTQQPKSMEKIQEETETLQDDLSIQGQDSLDYIMWYNKIPTEFRDGFYNFLVTNWVCSYKRVWKDDVEVKMVSPHEIKYLHKTGLRFLEDAPAIKRITRMNINEVFDNFTGVKGFEAVSKLLEERITNASGTRRDYNTITGMGTIARETMWKNLFGDTSYHSAEDILVEHVIWTGQHKVGIVTVPDIDGTLVEHEVDEDYLPTKYESVDWDWRDQKMEIYIIDGEHYVGYRPLPITRAPAGKPQKCKNPYNGRAFNSMVVDNKSIVEKGYPYQMKHNVMHYHLERVIAKNLDKLLILPTSLIGDKHDEKSLLYYAQANGILWVDPSDKNAIAHLNAIKILDASLNQYISQMSGFLEYNKSEWENSVGVNRQRRGESDSSQGKGTMEESIYRGTIMTEEIFVEYDEYQESDLQGCLDLSSFAFSEGKKAHYVRSDGSRAFLDVNPEQIVHGDYLVHVSSSGTDKENLDMFKSQSMAFAQNQATPSQVAKILKGNNMEKLIKEMEKMEQSLQESQAAAAQAEQAEKQADREHEEKLLLMTLQQKEADSKRKAEVASSGDAGAFTEFGGFETASSTGSVTEPDSTGLTEETKRMKIASDERQNKEDNKTKLKNPVSGEGKQKK</sequence>
<proteinExistence type="predicted"/>
<dbReference type="AlphaFoldDB" id="A0A0F9XAG4"/>
<feature type="compositionally biased region" description="Low complexity" evidence="1">
    <location>
        <begin position="657"/>
        <end position="670"/>
    </location>
</feature>